<feature type="transmembrane region" description="Helical" evidence="6">
    <location>
        <begin position="65"/>
        <end position="87"/>
    </location>
</feature>
<reference evidence="8 10" key="2">
    <citation type="submission" date="2017-02" db="EMBL/GenBank/DDBJ databases">
        <title>Trade-off between light-utilization and light-protection in marine flavobacteria.</title>
        <authorList>
            <person name="Kumagai Y."/>
            <person name="Yoshizawa S."/>
            <person name="Kogure K."/>
            <person name="Iwasaki W."/>
        </authorList>
    </citation>
    <scope>NUCLEOTIDE SEQUENCE [LARGE SCALE GENOMIC DNA]</scope>
    <source>
        <strain evidence="8 10">KCTC 23670</strain>
    </source>
</reference>
<dbReference type="Pfam" id="PF00892">
    <property type="entry name" value="EamA"/>
    <property type="match status" value="1"/>
</dbReference>
<dbReference type="Proteomes" id="UP000232721">
    <property type="component" value="Chromosome"/>
</dbReference>
<evidence type="ECO:0000313" key="11">
    <source>
        <dbReference type="Proteomes" id="UP001228636"/>
    </source>
</evidence>
<keyword evidence="3 6" id="KW-0812">Transmembrane</keyword>
<feature type="transmembrane region" description="Helical" evidence="6">
    <location>
        <begin position="31"/>
        <end position="58"/>
    </location>
</feature>
<dbReference type="EMBL" id="JAUFQH010000010">
    <property type="protein sequence ID" value="MDN3620359.1"/>
    <property type="molecule type" value="Genomic_DNA"/>
</dbReference>
<dbReference type="EMBL" id="CP019336">
    <property type="protein sequence ID" value="AUC23045.1"/>
    <property type="molecule type" value="Genomic_DNA"/>
</dbReference>
<dbReference type="GO" id="GO:0005886">
    <property type="term" value="C:plasma membrane"/>
    <property type="evidence" value="ECO:0007669"/>
    <property type="project" value="UniProtKB-SubCell"/>
</dbReference>
<keyword evidence="4 6" id="KW-1133">Transmembrane helix</keyword>
<feature type="transmembrane region" description="Helical" evidence="6">
    <location>
        <begin position="7"/>
        <end position="25"/>
    </location>
</feature>
<dbReference type="InterPro" id="IPR000620">
    <property type="entry name" value="EamA_dom"/>
</dbReference>
<reference evidence="9 11" key="1">
    <citation type="journal article" date="2014" name="Int. J. Syst. Evol. Microbiol.">
        <title>Complete genome sequence of Corynebacterium casei LMG S-19264T (=DSM 44701T), isolated from a smear-ripened cheese.</title>
        <authorList>
            <consortium name="US DOE Joint Genome Institute (JGI-PGF)"/>
            <person name="Walter F."/>
            <person name="Albersmeier A."/>
            <person name="Kalinowski J."/>
            <person name="Ruckert C."/>
        </authorList>
    </citation>
    <scope>NUCLEOTIDE SEQUENCE [LARGE SCALE GENOMIC DNA]</scope>
    <source>
        <strain evidence="9 11">CECT 8670</strain>
    </source>
</reference>
<accession>A0AAJ1QXW1</accession>
<dbReference type="InterPro" id="IPR051258">
    <property type="entry name" value="Diverse_Substrate_Transporter"/>
</dbReference>
<keyword evidence="5 6" id="KW-0472">Membrane</keyword>
<feature type="transmembrane region" description="Helical" evidence="6">
    <location>
        <begin position="93"/>
        <end position="114"/>
    </location>
</feature>
<evidence type="ECO:0000256" key="4">
    <source>
        <dbReference type="ARBA" id="ARBA00022989"/>
    </source>
</evidence>
<name>A0AAJ1QXW1_9FLAO</name>
<evidence type="ECO:0000313" key="8">
    <source>
        <dbReference type="EMBL" id="AUC23045.1"/>
    </source>
</evidence>
<evidence type="ECO:0000313" key="10">
    <source>
        <dbReference type="Proteomes" id="UP000232721"/>
    </source>
</evidence>
<feature type="transmembrane region" description="Helical" evidence="6">
    <location>
        <begin position="218"/>
        <end position="238"/>
    </location>
</feature>
<dbReference type="PANTHER" id="PTHR42920:SF24">
    <property type="entry name" value="AROMATIC AMINO ACID EXPORTER YDDG"/>
    <property type="match status" value="1"/>
</dbReference>
<evidence type="ECO:0000256" key="6">
    <source>
        <dbReference type="SAM" id="Phobius"/>
    </source>
</evidence>
<evidence type="ECO:0000313" key="9">
    <source>
        <dbReference type="EMBL" id="MDN3620359.1"/>
    </source>
</evidence>
<feature type="transmembrane region" description="Helical" evidence="6">
    <location>
        <begin position="158"/>
        <end position="176"/>
    </location>
</feature>
<feature type="transmembrane region" description="Helical" evidence="6">
    <location>
        <begin position="121"/>
        <end position="138"/>
    </location>
</feature>
<keyword evidence="2" id="KW-1003">Cell membrane</keyword>
<evidence type="ECO:0000259" key="7">
    <source>
        <dbReference type="Pfam" id="PF00892"/>
    </source>
</evidence>
<gene>
    <name evidence="9" type="primary">yddG</name>
    <name evidence="8" type="ORF">BTO15_13500</name>
    <name evidence="9" type="ORF">QWY81_12910</name>
</gene>
<reference evidence="9" key="3">
    <citation type="submission" date="2023-06" db="EMBL/GenBank/DDBJ databases">
        <authorList>
            <person name="Lucena T."/>
            <person name="Sun Q."/>
        </authorList>
    </citation>
    <scope>NUCLEOTIDE SEQUENCE</scope>
    <source>
        <strain evidence="9">CECT 8670</strain>
    </source>
</reference>
<dbReference type="PANTHER" id="PTHR42920">
    <property type="entry name" value="OS03G0707200 PROTEIN-RELATED"/>
    <property type="match status" value="1"/>
</dbReference>
<feature type="transmembrane region" description="Helical" evidence="6">
    <location>
        <begin position="188"/>
        <end position="206"/>
    </location>
</feature>
<keyword evidence="10" id="KW-1185">Reference proteome</keyword>
<feature type="domain" description="EamA" evidence="7">
    <location>
        <begin position="160"/>
        <end position="288"/>
    </location>
</feature>
<sequence length="302" mass="32994">MNQITKGTLIGFSAIILWSAIVALIKEVSNSFGAIGGSALIYTVAFLFLIFSVGWVPLKKFSKKYLILGGFLIVAYEICLALSIGYSQNSKQAIEIGMVNYLWPSFTMVATVVFHTKKANWLIIPGILCSMVGIMWVLGGDEGIDISQMILNIKSNPLSYTLAFVGVILWSAYCVVTIKLAKGINGITLFFMLVAIVLWVKFFLFGNQISNFNFNLESIIYLILAAICMGFGYAAWNVGIMKGNVTILTGASYFIPVFSSAVSSMILSTPLGLSFWQGAILVCVGSILCWLSTKNLKLKSRN</sequence>
<protein>
    <submittedName>
        <fullName evidence="9">Aromatic amino acid DMT transporter YddG</fullName>
    </submittedName>
    <submittedName>
        <fullName evidence="8">EamA family transporter</fullName>
    </submittedName>
</protein>
<organism evidence="9 11">
    <name type="scientific">Polaribacter sejongensis</name>
    <dbReference type="NCBI Taxonomy" id="985043"/>
    <lineage>
        <taxon>Bacteria</taxon>
        <taxon>Pseudomonadati</taxon>
        <taxon>Bacteroidota</taxon>
        <taxon>Flavobacteriia</taxon>
        <taxon>Flavobacteriales</taxon>
        <taxon>Flavobacteriaceae</taxon>
    </lineage>
</organism>
<feature type="transmembrane region" description="Helical" evidence="6">
    <location>
        <begin position="273"/>
        <end position="291"/>
    </location>
</feature>
<dbReference type="InterPro" id="IPR037185">
    <property type="entry name" value="EmrE-like"/>
</dbReference>
<dbReference type="Proteomes" id="UP001228636">
    <property type="component" value="Unassembled WGS sequence"/>
</dbReference>
<evidence type="ECO:0000256" key="1">
    <source>
        <dbReference type="ARBA" id="ARBA00004651"/>
    </source>
</evidence>
<dbReference type="AlphaFoldDB" id="A0AAJ1QXW1"/>
<evidence type="ECO:0000256" key="5">
    <source>
        <dbReference type="ARBA" id="ARBA00023136"/>
    </source>
</evidence>
<evidence type="ECO:0000256" key="2">
    <source>
        <dbReference type="ARBA" id="ARBA00022475"/>
    </source>
</evidence>
<dbReference type="RefSeq" id="WP_208889177.1">
    <property type="nucleotide sequence ID" value="NZ_CP019336.1"/>
</dbReference>
<proteinExistence type="predicted"/>
<evidence type="ECO:0000256" key="3">
    <source>
        <dbReference type="ARBA" id="ARBA00022692"/>
    </source>
</evidence>
<dbReference type="NCBIfam" id="NF008676">
    <property type="entry name" value="PRK11689.1"/>
    <property type="match status" value="1"/>
</dbReference>
<comment type="subcellular location">
    <subcellularLocation>
        <location evidence="1">Cell membrane</location>
        <topology evidence="1">Multi-pass membrane protein</topology>
    </subcellularLocation>
</comment>
<feature type="transmembrane region" description="Helical" evidence="6">
    <location>
        <begin position="245"/>
        <end position="267"/>
    </location>
</feature>
<dbReference type="SUPFAM" id="SSF103481">
    <property type="entry name" value="Multidrug resistance efflux transporter EmrE"/>
    <property type="match status" value="2"/>
</dbReference>